<accession>F5XFJ6</accession>
<keyword evidence="4" id="KW-1185">Reference proteome</keyword>
<dbReference type="KEGG" id="mph:MLP_23890"/>
<dbReference type="OrthoDB" id="9963704at2"/>
<dbReference type="HOGENOM" id="CLU_2602114_0_0_11"/>
<gene>
    <name evidence="3" type="ordered locus">MLP_23890</name>
</gene>
<feature type="compositionally biased region" description="Pro residues" evidence="1">
    <location>
        <begin position="69"/>
        <end position="79"/>
    </location>
</feature>
<feature type="region of interest" description="Disordered" evidence="1">
    <location>
        <begin position="43"/>
        <end position="79"/>
    </location>
</feature>
<evidence type="ECO:0000256" key="1">
    <source>
        <dbReference type="SAM" id="MobiDB-lite"/>
    </source>
</evidence>
<reference evidence="3 4" key="1">
    <citation type="submission" date="2011-05" db="EMBL/GenBank/DDBJ databases">
        <title>Whole genome sequence of Microlunatus phosphovorus NM-1.</title>
        <authorList>
            <person name="Hosoyama A."/>
            <person name="Sasaki K."/>
            <person name="Harada T."/>
            <person name="Igarashi R."/>
            <person name="Kawakoshi A."/>
            <person name="Sasagawa M."/>
            <person name="Fukada J."/>
            <person name="Nakamura S."/>
            <person name="Katano Y."/>
            <person name="Hanada S."/>
            <person name="Kamagata Y."/>
            <person name="Nakamura N."/>
            <person name="Yamazaki S."/>
            <person name="Fujita N."/>
        </authorList>
    </citation>
    <scope>NUCLEOTIDE SEQUENCE [LARGE SCALE GENOMIC DNA]</scope>
    <source>
        <strain evidence="4">ATCC 700054 / DSM 10555 / JCM 9379 / NBRC 101784 / NCIMB 13414 / VKM Ac-1990 / NM-1</strain>
    </source>
</reference>
<keyword evidence="2" id="KW-1133">Transmembrane helix</keyword>
<sequence length="79" mass="8577">MDAVEFVIALLPTVFVIVVCIVAFARRRHGSPLVVNPYTLAIEPNADNHGSPPVVRPMPELTRSDPLQPGQPPRPAQIS</sequence>
<dbReference type="AlphaFoldDB" id="F5XFJ6"/>
<keyword evidence="2" id="KW-0472">Membrane</keyword>
<evidence type="ECO:0000313" key="3">
    <source>
        <dbReference type="EMBL" id="BAK35403.1"/>
    </source>
</evidence>
<dbReference type="EMBL" id="AP012204">
    <property type="protein sequence ID" value="BAK35403.1"/>
    <property type="molecule type" value="Genomic_DNA"/>
</dbReference>
<organism evidence="3 4">
    <name type="scientific">Microlunatus phosphovorus (strain ATCC 700054 / DSM 10555 / JCM 9379 / NBRC 101784 / NCIMB 13414 / VKM Ac-1990 / NM-1)</name>
    <dbReference type="NCBI Taxonomy" id="1032480"/>
    <lineage>
        <taxon>Bacteria</taxon>
        <taxon>Bacillati</taxon>
        <taxon>Actinomycetota</taxon>
        <taxon>Actinomycetes</taxon>
        <taxon>Propionibacteriales</taxon>
        <taxon>Propionibacteriaceae</taxon>
        <taxon>Microlunatus</taxon>
    </lineage>
</organism>
<dbReference type="Proteomes" id="UP000007947">
    <property type="component" value="Chromosome"/>
</dbReference>
<proteinExistence type="predicted"/>
<protein>
    <submittedName>
        <fullName evidence="3">Uncharacterized protein</fullName>
    </submittedName>
</protein>
<evidence type="ECO:0000313" key="4">
    <source>
        <dbReference type="Proteomes" id="UP000007947"/>
    </source>
</evidence>
<evidence type="ECO:0000256" key="2">
    <source>
        <dbReference type="SAM" id="Phobius"/>
    </source>
</evidence>
<feature type="transmembrane region" description="Helical" evidence="2">
    <location>
        <begin position="6"/>
        <end position="25"/>
    </location>
</feature>
<keyword evidence="2" id="KW-0812">Transmembrane</keyword>
<name>F5XFJ6_MICPN</name>